<comment type="caution">
    <text evidence="2">The sequence shown here is derived from an EMBL/GenBank/DDBJ whole genome shotgun (WGS) entry which is preliminary data.</text>
</comment>
<evidence type="ECO:0000313" key="2">
    <source>
        <dbReference type="EMBL" id="KAF6720607.1"/>
    </source>
</evidence>
<dbReference type="AlphaFoldDB" id="A0A834BV92"/>
<feature type="region of interest" description="Disordered" evidence="1">
    <location>
        <begin position="91"/>
        <end position="117"/>
    </location>
</feature>
<dbReference type="Proteomes" id="UP000646548">
    <property type="component" value="Unassembled WGS sequence"/>
</dbReference>
<protein>
    <submittedName>
        <fullName evidence="2">Uncharacterized protein</fullName>
    </submittedName>
</protein>
<proteinExistence type="predicted"/>
<sequence length="117" mass="12593">MNGFGAGASSPDELKDVAGTPCCQQTQRPVWRRDAAHLQLIIASNPNPNAVSSPAWTQSGSCVDFHIEARWRISTLLSVMILISSVTRLCAGHGSPSSSERPGFFTGSERRLTTTSY</sequence>
<feature type="compositionally biased region" description="Basic and acidic residues" evidence="1">
    <location>
        <begin position="108"/>
        <end position="117"/>
    </location>
</feature>
<name>A0A834BV92_ORYME</name>
<dbReference type="EMBL" id="WKFB01000519">
    <property type="protein sequence ID" value="KAF6720607.1"/>
    <property type="molecule type" value="Genomic_DNA"/>
</dbReference>
<evidence type="ECO:0000256" key="1">
    <source>
        <dbReference type="SAM" id="MobiDB-lite"/>
    </source>
</evidence>
<evidence type="ECO:0000313" key="3">
    <source>
        <dbReference type="Proteomes" id="UP000646548"/>
    </source>
</evidence>
<reference evidence="2" key="1">
    <citation type="journal article" name="BMC Genomics">
        <title>Long-read sequencing and de novo genome assembly of marine medaka (Oryzias melastigma).</title>
        <authorList>
            <person name="Liang P."/>
            <person name="Saqib H.S.A."/>
            <person name="Ni X."/>
            <person name="Shen Y."/>
        </authorList>
    </citation>
    <scope>NUCLEOTIDE SEQUENCE</scope>
    <source>
        <strain evidence="2">Bigg-433</strain>
    </source>
</reference>
<gene>
    <name evidence="2" type="ORF">FQA47_002261</name>
</gene>
<organism evidence="2 3">
    <name type="scientific">Oryzias melastigma</name>
    <name type="common">Marine medaka</name>
    <dbReference type="NCBI Taxonomy" id="30732"/>
    <lineage>
        <taxon>Eukaryota</taxon>
        <taxon>Metazoa</taxon>
        <taxon>Chordata</taxon>
        <taxon>Craniata</taxon>
        <taxon>Vertebrata</taxon>
        <taxon>Euteleostomi</taxon>
        <taxon>Actinopterygii</taxon>
        <taxon>Neopterygii</taxon>
        <taxon>Teleostei</taxon>
        <taxon>Neoteleostei</taxon>
        <taxon>Acanthomorphata</taxon>
        <taxon>Ovalentaria</taxon>
        <taxon>Atherinomorphae</taxon>
        <taxon>Beloniformes</taxon>
        <taxon>Adrianichthyidae</taxon>
        <taxon>Oryziinae</taxon>
        <taxon>Oryzias</taxon>
    </lineage>
</organism>
<accession>A0A834BV92</accession>